<comment type="caution">
    <text evidence="2">The sequence shown here is derived from an EMBL/GenBank/DDBJ whole genome shotgun (WGS) entry which is preliminary data.</text>
</comment>
<dbReference type="EMBL" id="JADEXQ010000103">
    <property type="protein sequence ID" value="MBE9032408.1"/>
    <property type="molecule type" value="Genomic_DNA"/>
</dbReference>
<evidence type="ECO:0000256" key="1">
    <source>
        <dbReference type="SAM" id="MobiDB-lite"/>
    </source>
</evidence>
<organism evidence="2 3">
    <name type="scientific">Romeriopsis navalis LEGE 11480</name>
    <dbReference type="NCBI Taxonomy" id="2777977"/>
    <lineage>
        <taxon>Bacteria</taxon>
        <taxon>Bacillati</taxon>
        <taxon>Cyanobacteriota</taxon>
        <taxon>Cyanophyceae</taxon>
        <taxon>Leptolyngbyales</taxon>
        <taxon>Leptolyngbyaceae</taxon>
        <taxon>Romeriopsis</taxon>
        <taxon>Romeriopsis navalis</taxon>
    </lineage>
</organism>
<protein>
    <submittedName>
        <fullName evidence="2">Uncharacterized protein</fullName>
    </submittedName>
</protein>
<evidence type="ECO:0000313" key="2">
    <source>
        <dbReference type="EMBL" id="MBE9032408.1"/>
    </source>
</evidence>
<dbReference type="Proteomes" id="UP000625316">
    <property type="component" value="Unassembled WGS sequence"/>
</dbReference>
<gene>
    <name evidence="2" type="ORF">IQ266_21960</name>
</gene>
<sequence length="254" mass="27967">MQSPRQVAFTPERLAQLKLLSEQLLADDVLPHKVSLPDVVEYLHPTITALRERSYSWNEIHALLADQLKTFGFPEVSVSRLRNAFYRASDRIIPRQARRQIAKRLQAVEVSQRQPLTPSIPNRDPSISNSTSEVTEPIPPSSAVSPINTPEVSVQLAPSIASPLAPEPQSELLLAPAPESEIVWTRATLEAALVIPTPTDHAAVALFLAALLQIKSTDPKRWSRLFSQAMTAGVNVTGTIVVPVATRHALFNKY</sequence>
<accession>A0A928VRF7</accession>
<proteinExistence type="predicted"/>
<evidence type="ECO:0000313" key="3">
    <source>
        <dbReference type="Proteomes" id="UP000625316"/>
    </source>
</evidence>
<reference evidence="2" key="1">
    <citation type="submission" date="2020-10" db="EMBL/GenBank/DDBJ databases">
        <authorList>
            <person name="Castelo-Branco R."/>
            <person name="Eusebio N."/>
            <person name="Adriana R."/>
            <person name="Vieira A."/>
            <person name="Brugerolle De Fraissinette N."/>
            <person name="Rezende De Castro R."/>
            <person name="Schneider M.P."/>
            <person name="Vasconcelos V."/>
            <person name="Leao P.N."/>
        </authorList>
    </citation>
    <scope>NUCLEOTIDE SEQUENCE</scope>
    <source>
        <strain evidence="2">LEGE 11480</strain>
    </source>
</reference>
<dbReference type="RefSeq" id="WP_264327228.1">
    <property type="nucleotide sequence ID" value="NZ_JADEXQ010000103.1"/>
</dbReference>
<feature type="compositionally biased region" description="Polar residues" evidence="1">
    <location>
        <begin position="112"/>
        <end position="134"/>
    </location>
</feature>
<name>A0A928VRF7_9CYAN</name>
<feature type="region of interest" description="Disordered" evidence="1">
    <location>
        <begin position="112"/>
        <end position="145"/>
    </location>
</feature>
<keyword evidence="3" id="KW-1185">Reference proteome</keyword>
<dbReference type="AlphaFoldDB" id="A0A928VRF7"/>